<dbReference type="InterPro" id="IPR029044">
    <property type="entry name" value="Nucleotide-diphossugar_trans"/>
</dbReference>
<protein>
    <submittedName>
        <fullName evidence="2">Glycosyltransferase family 2 protein</fullName>
        <ecNumber evidence="2">2.4.-.-</ecNumber>
    </submittedName>
</protein>
<name>A0AB39WK03_9FLAO</name>
<dbReference type="RefSeq" id="WP_369765614.1">
    <property type="nucleotide sequence ID" value="NZ_CP165627.1"/>
</dbReference>
<reference evidence="2" key="1">
    <citation type="submission" date="2024-07" db="EMBL/GenBank/DDBJ databases">
        <authorList>
            <person name="Biller S.J."/>
        </authorList>
    </citation>
    <scope>NUCLEOTIDE SEQUENCE</scope>
    <source>
        <strain evidence="2">WC2429</strain>
    </source>
</reference>
<keyword evidence="2" id="KW-0328">Glycosyltransferase</keyword>
<dbReference type="EC" id="2.4.-.-" evidence="2"/>
<dbReference type="GO" id="GO:0016757">
    <property type="term" value="F:glycosyltransferase activity"/>
    <property type="evidence" value="ECO:0007669"/>
    <property type="project" value="UniProtKB-KW"/>
</dbReference>
<dbReference type="Gene3D" id="3.90.550.10">
    <property type="entry name" value="Spore Coat Polysaccharide Biosynthesis Protein SpsA, Chain A"/>
    <property type="match status" value="1"/>
</dbReference>
<evidence type="ECO:0000313" key="2">
    <source>
        <dbReference type="EMBL" id="XDV02326.1"/>
    </source>
</evidence>
<dbReference type="InterPro" id="IPR001173">
    <property type="entry name" value="Glyco_trans_2-like"/>
</dbReference>
<evidence type="ECO:0000259" key="1">
    <source>
        <dbReference type="Pfam" id="PF00535"/>
    </source>
</evidence>
<dbReference type="EMBL" id="CP165627">
    <property type="protein sequence ID" value="XDV02326.1"/>
    <property type="molecule type" value="Genomic_DNA"/>
</dbReference>
<dbReference type="SUPFAM" id="SSF53448">
    <property type="entry name" value="Nucleotide-diphospho-sugar transferases"/>
    <property type="match status" value="1"/>
</dbReference>
<dbReference type="Pfam" id="PF00535">
    <property type="entry name" value="Glycos_transf_2"/>
    <property type="match status" value="1"/>
</dbReference>
<proteinExistence type="predicted"/>
<dbReference type="CDD" id="cd00761">
    <property type="entry name" value="Glyco_tranf_GTA_type"/>
    <property type="match status" value="1"/>
</dbReference>
<organism evidence="2">
    <name type="scientific">Flavobacterium sp. WC2429</name>
    <dbReference type="NCBI Taxonomy" id="3234140"/>
    <lineage>
        <taxon>Bacteria</taxon>
        <taxon>Pseudomonadati</taxon>
        <taxon>Bacteroidota</taxon>
        <taxon>Flavobacteriia</taxon>
        <taxon>Flavobacteriales</taxon>
        <taxon>Flavobacteriaceae</taxon>
        <taxon>Flavobacterium</taxon>
    </lineage>
</organism>
<dbReference type="AlphaFoldDB" id="A0AB39WK03"/>
<gene>
    <name evidence="2" type="ORF">AB3G32_01395</name>
</gene>
<accession>A0AB39WK03</accession>
<sequence length="294" mass="34522">MQTSILIVSKNRKKDLELTLRVLERLIDFSMHEVLIFLDGCTDGSSLLKKQFSWVRWYVSEKSIGASASRHELYPKAQGQFLIGLDDDAHPLHLDFIDKIVNIFAKYPNSGIIAFQEVKGIYTSDEEALKKYESPEQEYFTNEFIGCGFAIRKDAYESTNGFPVWIDIYGEESCVSIEVVAKGYDIIYSNTIKVNHRVNLEERKINGQNYFRFGKQLKNSTYYFLVYYPFPLINILKLYWHNFYKYALTDFNYFKIFFKTILEVLINIPKVIEFRNPVDKIVLKKIRCSTELKF</sequence>
<keyword evidence="2" id="KW-0808">Transferase</keyword>
<feature type="domain" description="Glycosyltransferase 2-like" evidence="1">
    <location>
        <begin position="4"/>
        <end position="135"/>
    </location>
</feature>